<evidence type="ECO:0000313" key="2">
    <source>
        <dbReference type="Proteomes" id="UP000011885"/>
    </source>
</evidence>
<proteinExistence type="predicted"/>
<organism evidence="1 2">
    <name type="scientific">Rhodopirellula sallentina SM41</name>
    <dbReference type="NCBI Taxonomy" id="1263870"/>
    <lineage>
        <taxon>Bacteria</taxon>
        <taxon>Pseudomonadati</taxon>
        <taxon>Planctomycetota</taxon>
        <taxon>Planctomycetia</taxon>
        <taxon>Pirellulales</taxon>
        <taxon>Pirellulaceae</taxon>
        <taxon>Rhodopirellula</taxon>
    </lineage>
</organism>
<dbReference type="AlphaFoldDB" id="M5TSN2"/>
<dbReference type="Proteomes" id="UP000011885">
    <property type="component" value="Unassembled WGS sequence"/>
</dbReference>
<dbReference type="PATRIC" id="fig|1263870.3.peg.6770"/>
<name>M5TSN2_9BACT</name>
<protein>
    <submittedName>
        <fullName evidence="1">Uncharacterized protein</fullName>
    </submittedName>
</protein>
<reference evidence="1 2" key="1">
    <citation type="journal article" date="2013" name="Mar. Genomics">
        <title>Expression of sulfatases in Rhodopirellula baltica and the diversity of sulfatases in the genus Rhodopirellula.</title>
        <authorList>
            <person name="Wegner C.E."/>
            <person name="Richter-Heitmann T."/>
            <person name="Klindworth A."/>
            <person name="Klockow C."/>
            <person name="Richter M."/>
            <person name="Achstetter T."/>
            <person name="Glockner F.O."/>
            <person name="Harder J."/>
        </authorList>
    </citation>
    <scope>NUCLEOTIDE SEQUENCE [LARGE SCALE GENOMIC DNA]</scope>
    <source>
        <strain evidence="1 2">SM41</strain>
    </source>
</reference>
<dbReference type="OrthoDB" id="291852at2"/>
<accession>M5TSN2</accession>
<evidence type="ECO:0000313" key="1">
    <source>
        <dbReference type="EMBL" id="EMI52192.1"/>
    </source>
</evidence>
<dbReference type="EMBL" id="ANOH01000444">
    <property type="protein sequence ID" value="EMI52192.1"/>
    <property type="molecule type" value="Genomic_DNA"/>
</dbReference>
<sequence length="59" mass="6447">MDDDAGERLHQWLHLIAENSERSVASVVLDAIAETLGTDAAGRLLDALERQAEAVSRME</sequence>
<keyword evidence="2" id="KW-1185">Reference proteome</keyword>
<gene>
    <name evidence="1" type="ORF">RSSM_06388</name>
</gene>
<comment type="caution">
    <text evidence="1">The sequence shown here is derived from an EMBL/GenBank/DDBJ whole genome shotgun (WGS) entry which is preliminary data.</text>
</comment>